<dbReference type="AlphaFoldDB" id="A0AAD7I367"/>
<protein>
    <submittedName>
        <fullName evidence="1">Uncharacterized protein</fullName>
    </submittedName>
</protein>
<dbReference type="Proteomes" id="UP001215598">
    <property type="component" value="Unassembled WGS sequence"/>
</dbReference>
<keyword evidence="2" id="KW-1185">Reference proteome</keyword>
<evidence type="ECO:0000313" key="1">
    <source>
        <dbReference type="EMBL" id="KAJ7734087.1"/>
    </source>
</evidence>
<dbReference type="EMBL" id="JARKIB010000134">
    <property type="protein sequence ID" value="KAJ7734087.1"/>
    <property type="molecule type" value="Genomic_DNA"/>
</dbReference>
<sequence length="324" mass="34030">MSSHDAGKYKTPTPPISLRLLRPPFNRSLSPIMRVSTVTGLLVGFLAHSAFAVGADQAVVPGGYRSTANIHEIPAGGSLARVGTEIRVIAADGTVVHTAPVPAGRTKKAKSLTPRFPWNSGWVTFAFWHNTAGSPISSFATTWEVPPVPETNHGQTVFLFNAIEPSAEDAILQPVLQYGPSGAGGGAFWAVASWYVGEFDTFHTTVVPVSTGTILNGLMTLTGSNATAGTFDYNSQFTNIPGTSLNITGIAELTVPTETLEAYSVSNATDVPAGSTVFSNITLEVSSGVTPALSWSQRDNDAADGFSTTIEVDGPTDAQIRITY</sequence>
<gene>
    <name evidence="1" type="ORF">B0H16DRAFT_155874</name>
</gene>
<reference evidence="1" key="1">
    <citation type="submission" date="2023-03" db="EMBL/GenBank/DDBJ databases">
        <title>Massive genome expansion in bonnet fungi (Mycena s.s.) driven by repeated elements and novel gene families across ecological guilds.</title>
        <authorList>
            <consortium name="Lawrence Berkeley National Laboratory"/>
            <person name="Harder C.B."/>
            <person name="Miyauchi S."/>
            <person name="Viragh M."/>
            <person name="Kuo A."/>
            <person name="Thoen E."/>
            <person name="Andreopoulos B."/>
            <person name="Lu D."/>
            <person name="Skrede I."/>
            <person name="Drula E."/>
            <person name="Henrissat B."/>
            <person name="Morin E."/>
            <person name="Kohler A."/>
            <person name="Barry K."/>
            <person name="LaButti K."/>
            <person name="Morin E."/>
            <person name="Salamov A."/>
            <person name="Lipzen A."/>
            <person name="Mereny Z."/>
            <person name="Hegedus B."/>
            <person name="Baldrian P."/>
            <person name="Stursova M."/>
            <person name="Weitz H."/>
            <person name="Taylor A."/>
            <person name="Grigoriev I.V."/>
            <person name="Nagy L.G."/>
            <person name="Martin F."/>
            <person name="Kauserud H."/>
        </authorList>
    </citation>
    <scope>NUCLEOTIDE SEQUENCE</scope>
    <source>
        <strain evidence="1">CBHHK182m</strain>
    </source>
</reference>
<evidence type="ECO:0000313" key="2">
    <source>
        <dbReference type="Proteomes" id="UP001215598"/>
    </source>
</evidence>
<comment type="caution">
    <text evidence="1">The sequence shown here is derived from an EMBL/GenBank/DDBJ whole genome shotgun (WGS) entry which is preliminary data.</text>
</comment>
<accession>A0AAD7I367</accession>
<proteinExistence type="predicted"/>
<organism evidence="1 2">
    <name type="scientific">Mycena metata</name>
    <dbReference type="NCBI Taxonomy" id="1033252"/>
    <lineage>
        <taxon>Eukaryota</taxon>
        <taxon>Fungi</taxon>
        <taxon>Dikarya</taxon>
        <taxon>Basidiomycota</taxon>
        <taxon>Agaricomycotina</taxon>
        <taxon>Agaricomycetes</taxon>
        <taxon>Agaricomycetidae</taxon>
        <taxon>Agaricales</taxon>
        <taxon>Marasmiineae</taxon>
        <taxon>Mycenaceae</taxon>
        <taxon>Mycena</taxon>
    </lineage>
</organism>
<name>A0AAD7I367_9AGAR</name>